<name>A0A9P3CLE6_9PEZI</name>
<dbReference type="PROSITE" id="PS50048">
    <property type="entry name" value="ZN2_CY6_FUNGAL_2"/>
    <property type="match status" value="1"/>
</dbReference>
<reference evidence="4 5" key="1">
    <citation type="submission" date="2021-01" db="EMBL/GenBank/DDBJ databases">
        <title>Cercospora kikuchii MAFF 305040 whole genome shotgun sequence.</title>
        <authorList>
            <person name="Kashiwa T."/>
            <person name="Suzuki T."/>
        </authorList>
    </citation>
    <scope>NUCLEOTIDE SEQUENCE [LARGE SCALE GENOMIC DNA]</scope>
    <source>
        <strain evidence="4 5">MAFF 305040</strain>
    </source>
</reference>
<evidence type="ECO:0000259" key="3">
    <source>
        <dbReference type="PROSITE" id="PS50048"/>
    </source>
</evidence>
<dbReference type="GeneID" id="68293718"/>
<organism evidence="4 5">
    <name type="scientific">Cercospora kikuchii</name>
    <dbReference type="NCBI Taxonomy" id="84275"/>
    <lineage>
        <taxon>Eukaryota</taxon>
        <taxon>Fungi</taxon>
        <taxon>Dikarya</taxon>
        <taxon>Ascomycota</taxon>
        <taxon>Pezizomycotina</taxon>
        <taxon>Dothideomycetes</taxon>
        <taxon>Dothideomycetidae</taxon>
        <taxon>Mycosphaerellales</taxon>
        <taxon>Mycosphaerellaceae</taxon>
        <taxon>Cercospora</taxon>
    </lineage>
</organism>
<dbReference type="Gene3D" id="4.10.240.10">
    <property type="entry name" value="Zn(2)-C6 fungal-type DNA-binding domain"/>
    <property type="match status" value="1"/>
</dbReference>
<dbReference type="CDD" id="cd00067">
    <property type="entry name" value="GAL4"/>
    <property type="match status" value="1"/>
</dbReference>
<protein>
    <recommendedName>
        <fullName evidence="3">Zn(2)-C6 fungal-type domain-containing protein</fullName>
    </recommendedName>
</protein>
<feature type="compositionally biased region" description="Polar residues" evidence="2">
    <location>
        <begin position="80"/>
        <end position="120"/>
    </location>
</feature>
<dbReference type="SUPFAM" id="SSF57701">
    <property type="entry name" value="Zn2/Cys6 DNA-binding domain"/>
    <property type="match status" value="1"/>
</dbReference>
<dbReference type="GO" id="GO:0008270">
    <property type="term" value="F:zinc ion binding"/>
    <property type="evidence" value="ECO:0007669"/>
    <property type="project" value="InterPro"/>
</dbReference>
<dbReference type="GO" id="GO:0000981">
    <property type="term" value="F:DNA-binding transcription factor activity, RNA polymerase II-specific"/>
    <property type="evidence" value="ECO:0007669"/>
    <property type="project" value="InterPro"/>
</dbReference>
<dbReference type="InterPro" id="IPR001138">
    <property type="entry name" value="Zn2Cys6_DnaBD"/>
</dbReference>
<evidence type="ECO:0000313" key="4">
    <source>
        <dbReference type="EMBL" id="GIZ44959.1"/>
    </source>
</evidence>
<gene>
    <name evidence="4" type="ORF">CKM354_000814300</name>
</gene>
<feature type="region of interest" description="Disordered" evidence="2">
    <location>
        <begin position="65"/>
        <end position="121"/>
    </location>
</feature>
<evidence type="ECO:0000256" key="1">
    <source>
        <dbReference type="ARBA" id="ARBA00023242"/>
    </source>
</evidence>
<dbReference type="EMBL" id="BOLY01000005">
    <property type="protein sequence ID" value="GIZ44959.1"/>
    <property type="molecule type" value="Genomic_DNA"/>
</dbReference>
<sequence length="630" mass="70897">MAEENKGPRRMQYSSCDDCRRARVACDAGRVERVSEQGSKVCTRCVTRERPCTFNWMREARFSASSRSANKAQRRHSYRSENGSVAASDSTATPLATGPSKSNGSRSSQWKSENGDSASRSIDDILDPIMSQHLRIMYSETWEVIFGNFLSRFSCPFTFGDESVSERMLSIRTLCTQLDRWMADSTATTSPRTYTEQFDLNAVDGDDYQIDKSLDLVVCAYAARWLPLIAPNADPDENQQIIVRLWRETRRDMLRVINRPSYRSMLTLYLFGLTPIPEGISDAEEHDGLSGHVCVQAALQQVYMLRVRQKSLQFNGSKMSPTVTKSISLGTDPLATNSFLVAESLAHWAALTFDTSQSFTLSARPILSSGLFGYEDDWCWGLVRSCTEMFQNTRKEWYAAGMEITESKANQLVASGSAFKLLMFKLAAVFREALRDGHDEPVLAKVYNAVIEGVAQFNRVYRDLLEACQKRIHFLSQDTKFRWYVLMIHYHLSILLVVDAIEGTNRHDLLPRLLTAKTDAENAMINTLAFGLETNYSISLQTGTKAQPTPGAERIIVPLQAVEAYPHHMVAAVQLMFRAIRRDLRAEKIGTDTYANLASILQRVLKLLPDSSKSVQAARKLAETYNMDAT</sequence>
<dbReference type="AlphaFoldDB" id="A0A9P3CLE6"/>
<dbReference type="OrthoDB" id="5958943at2759"/>
<accession>A0A9P3CLE6</accession>
<proteinExistence type="predicted"/>
<dbReference type="Proteomes" id="UP000825890">
    <property type="component" value="Unassembled WGS sequence"/>
</dbReference>
<dbReference type="RefSeq" id="XP_044659446.1">
    <property type="nucleotide sequence ID" value="XM_044803511.1"/>
</dbReference>
<keyword evidence="5" id="KW-1185">Reference proteome</keyword>
<feature type="domain" description="Zn(2)-C6 fungal-type" evidence="3">
    <location>
        <begin position="15"/>
        <end position="54"/>
    </location>
</feature>
<evidence type="ECO:0000313" key="5">
    <source>
        <dbReference type="Proteomes" id="UP000825890"/>
    </source>
</evidence>
<dbReference type="InterPro" id="IPR036864">
    <property type="entry name" value="Zn2-C6_fun-type_DNA-bd_sf"/>
</dbReference>
<evidence type="ECO:0000256" key="2">
    <source>
        <dbReference type="SAM" id="MobiDB-lite"/>
    </source>
</evidence>
<comment type="caution">
    <text evidence="4">The sequence shown here is derived from an EMBL/GenBank/DDBJ whole genome shotgun (WGS) entry which is preliminary data.</text>
</comment>
<keyword evidence="1" id="KW-0539">Nucleus</keyword>